<evidence type="ECO:0000259" key="3">
    <source>
        <dbReference type="Pfam" id="PF00685"/>
    </source>
</evidence>
<name>A0A542ZFE4_9MICO</name>
<organism evidence="4 5">
    <name type="scientific">Oryzihumus leptocrescens</name>
    <dbReference type="NCBI Taxonomy" id="297536"/>
    <lineage>
        <taxon>Bacteria</taxon>
        <taxon>Bacillati</taxon>
        <taxon>Actinomycetota</taxon>
        <taxon>Actinomycetes</taxon>
        <taxon>Micrococcales</taxon>
        <taxon>Intrasporangiaceae</taxon>
        <taxon>Oryzihumus</taxon>
    </lineage>
</organism>
<accession>A0A542ZFE4</accession>
<keyword evidence="2" id="KW-0325">Glycoprotein</keyword>
<dbReference type="PANTHER" id="PTHR10605:SF56">
    <property type="entry name" value="BIFUNCTIONAL HEPARAN SULFATE N-DEACETYLASE_N-SULFOTRANSFERASE"/>
    <property type="match status" value="1"/>
</dbReference>
<sequence length="275" mass="31585">MSFRRTSADLLAPLRPALSRGARMRPGFLVVGTKRGGSTSAYHWISQHPKVAPCLTRKGTHYFDVNHGRGFAWYASGFEKPRPEWTITGEASPYYMFHPLAPERIARELPEARLIVVLRDPVTRAWSHYQYELARGDESLPFDVALAREAERLDGEEERMRRDQGYESFAHRHHSYLHRGHYAEQLEHLYDLFPTGQVLVLQSEAMFADPNGQLARVWDFLDLPQVRLDGLQPMKAGSYEAMPEGTAHLLADYFAPHNDKLYTMPGIDFRWEEAS</sequence>
<dbReference type="AlphaFoldDB" id="A0A542ZFE4"/>
<evidence type="ECO:0000256" key="1">
    <source>
        <dbReference type="ARBA" id="ARBA00022679"/>
    </source>
</evidence>
<keyword evidence="5" id="KW-1185">Reference proteome</keyword>
<dbReference type="RefSeq" id="WP_141787130.1">
    <property type="nucleotide sequence ID" value="NZ_BAAAKX010000009.1"/>
</dbReference>
<reference evidence="4 5" key="1">
    <citation type="submission" date="2019-06" db="EMBL/GenBank/DDBJ databases">
        <title>Sequencing the genomes of 1000 actinobacteria strains.</title>
        <authorList>
            <person name="Klenk H.-P."/>
        </authorList>
    </citation>
    <scope>NUCLEOTIDE SEQUENCE [LARGE SCALE GENOMIC DNA]</scope>
    <source>
        <strain evidence="4 5">DSM 18082</strain>
    </source>
</reference>
<evidence type="ECO:0000256" key="2">
    <source>
        <dbReference type="ARBA" id="ARBA00023180"/>
    </source>
</evidence>
<dbReference type="SUPFAM" id="SSF52540">
    <property type="entry name" value="P-loop containing nucleoside triphosphate hydrolases"/>
    <property type="match status" value="1"/>
</dbReference>
<dbReference type="Pfam" id="PF00685">
    <property type="entry name" value="Sulfotransfer_1"/>
    <property type="match status" value="1"/>
</dbReference>
<dbReference type="OrthoDB" id="4508169at2"/>
<dbReference type="PANTHER" id="PTHR10605">
    <property type="entry name" value="HEPARAN SULFATE SULFOTRANSFERASE"/>
    <property type="match status" value="1"/>
</dbReference>
<gene>
    <name evidence="4" type="ORF">FB474_0408</name>
</gene>
<dbReference type="InterPro" id="IPR037359">
    <property type="entry name" value="NST/OST"/>
</dbReference>
<dbReference type="EMBL" id="VFOQ01000001">
    <property type="protein sequence ID" value="TQL59062.1"/>
    <property type="molecule type" value="Genomic_DNA"/>
</dbReference>
<proteinExistence type="predicted"/>
<comment type="caution">
    <text evidence="4">The sequence shown here is derived from an EMBL/GenBank/DDBJ whole genome shotgun (WGS) entry which is preliminary data.</text>
</comment>
<protein>
    <submittedName>
        <fullName evidence="4">Sulfotransferase domain-containing protein</fullName>
    </submittedName>
</protein>
<keyword evidence="1 4" id="KW-0808">Transferase</keyword>
<evidence type="ECO:0000313" key="5">
    <source>
        <dbReference type="Proteomes" id="UP000319514"/>
    </source>
</evidence>
<feature type="domain" description="Sulfotransferase" evidence="3">
    <location>
        <begin position="28"/>
        <end position="224"/>
    </location>
</feature>
<dbReference type="Gene3D" id="3.40.50.300">
    <property type="entry name" value="P-loop containing nucleotide triphosphate hydrolases"/>
    <property type="match status" value="1"/>
</dbReference>
<dbReference type="InterPro" id="IPR000863">
    <property type="entry name" value="Sulfotransferase_dom"/>
</dbReference>
<dbReference type="Proteomes" id="UP000319514">
    <property type="component" value="Unassembled WGS sequence"/>
</dbReference>
<dbReference type="GO" id="GO:0008146">
    <property type="term" value="F:sulfotransferase activity"/>
    <property type="evidence" value="ECO:0007669"/>
    <property type="project" value="InterPro"/>
</dbReference>
<dbReference type="InterPro" id="IPR027417">
    <property type="entry name" value="P-loop_NTPase"/>
</dbReference>
<evidence type="ECO:0000313" key="4">
    <source>
        <dbReference type="EMBL" id="TQL59062.1"/>
    </source>
</evidence>